<reference evidence="1 2" key="1">
    <citation type="submission" date="2018-09" db="EMBL/GenBank/DDBJ databases">
        <authorList>
            <person name="Zhu H."/>
        </authorList>
    </citation>
    <scope>NUCLEOTIDE SEQUENCE [LARGE SCALE GENOMIC DNA]</scope>
    <source>
        <strain evidence="1 2">K2R10-39</strain>
    </source>
</reference>
<dbReference type="OrthoDB" id="8775897at2"/>
<dbReference type="EMBL" id="QYUN01000002">
    <property type="protein sequence ID" value="RJG06081.1"/>
    <property type="molecule type" value="Genomic_DNA"/>
</dbReference>
<evidence type="ECO:0000313" key="2">
    <source>
        <dbReference type="Proteomes" id="UP000285190"/>
    </source>
</evidence>
<keyword evidence="2" id="KW-1185">Reference proteome</keyword>
<dbReference type="AlphaFoldDB" id="A0A418X0W5"/>
<gene>
    <name evidence="1" type="ORF">D3870_08725</name>
</gene>
<protein>
    <submittedName>
        <fullName evidence="1">Uncharacterized protein</fullName>
    </submittedName>
</protein>
<name>A0A418X0W5_9BURK</name>
<accession>A0A418X0W5</accession>
<comment type="caution">
    <text evidence="1">The sequence shown here is derived from an EMBL/GenBank/DDBJ whole genome shotgun (WGS) entry which is preliminary data.</text>
</comment>
<evidence type="ECO:0000313" key="1">
    <source>
        <dbReference type="EMBL" id="RJG06081.1"/>
    </source>
</evidence>
<sequence length="137" mass="15515">MEILHGTLLAKYKEVEDALDFAKTVNEQQLRLKQRHTDSYNVDVHCSAIAFGLRGISRKIDALVTALQRRDNPHAARFFVSVRTAKLQEALREYNAATASVAPWEISLDATVNCLELAFGGLESIEDDIYAHEQRWQ</sequence>
<dbReference type="RefSeq" id="WP_119738335.1">
    <property type="nucleotide sequence ID" value="NZ_QYUN01000002.1"/>
</dbReference>
<organism evidence="1 2">
    <name type="scientific">Noviherbaspirillum cavernae</name>
    <dbReference type="NCBI Taxonomy" id="2320862"/>
    <lineage>
        <taxon>Bacteria</taxon>
        <taxon>Pseudomonadati</taxon>
        <taxon>Pseudomonadota</taxon>
        <taxon>Betaproteobacteria</taxon>
        <taxon>Burkholderiales</taxon>
        <taxon>Oxalobacteraceae</taxon>
        <taxon>Noviherbaspirillum</taxon>
    </lineage>
</organism>
<proteinExistence type="predicted"/>
<dbReference type="Proteomes" id="UP000285190">
    <property type="component" value="Unassembled WGS sequence"/>
</dbReference>